<feature type="compositionally biased region" description="Polar residues" evidence="1">
    <location>
        <begin position="62"/>
        <end position="72"/>
    </location>
</feature>
<reference evidence="3 4" key="1">
    <citation type="journal article" date="2021" name="Elife">
        <title>Chloroplast acquisition without the gene transfer in kleptoplastic sea slugs, Plakobranchus ocellatus.</title>
        <authorList>
            <person name="Maeda T."/>
            <person name="Takahashi S."/>
            <person name="Yoshida T."/>
            <person name="Shimamura S."/>
            <person name="Takaki Y."/>
            <person name="Nagai Y."/>
            <person name="Toyoda A."/>
            <person name="Suzuki Y."/>
            <person name="Arimoto A."/>
            <person name="Ishii H."/>
            <person name="Satoh N."/>
            <person name="Nishiyama T."/>
            <person name="Hasebe M."/>
            <person name="Maruyama T."/>
            <person name="Minagawa J."/>
            <person name="Obokata J."/>
            <person name="Shigenobu S."/>
        </authorList>
    </citation>
    <scope>NUCLEOTIDE SEQUENCE [LARGE SCALE GENOMIC DNA]</scope>
</reference>
<feature type="compositionally biased region" description="Basic residues" evidence="1">
    <location>
        <begin position="75"/>
        <end position="84"/>
    </location>
</feature>
<evidence type="ECO:0000313" key="4">
    <source>
        <dbReference type="Proteomes" id="UP000762676"/>
    </source>
</evidence>
<evidence type="ECO:0000313" key="3">
    <source>
        <dbReference type="EMBL" id="GFR63412.1"/>
    </source>
</evidence>
<feature type="chain" id="PRO_5043774964" description="Secreted protein" evidence="2">
    <location>
        <begin position="28"/>
        <end position="84"/>
    </location>
</feature>
<organism evidence="3 4">
    <name type="scientific">Elysia marginata</name>
    <dbReference type="NCBI Taxonomy" id="1093978"/>
    <lineage>
        <taxon>Eukaryota</taxon>
        <taxon>Metazoa</taxon>
        <taxon>Spiralia</taxon>
        <taxon>Lophotrochozoa</taxon>
        <taxon>Mollusca</taxon>
        <taxon>Gastropoda</taxon>
        <taxon>Heterobranchia</taxon>
        <taxon>Euthyneura</taxon>
        <taxon>Panpulmonata</taxon>
        <taxon>Sacoglossa</taxon>
        <taxon>Placobranchoidea</taxon>
        <taxon>Plakobranchidae</taxon>
        <taxon>Elysia</taxon>
    </lineage>
</organism>
<protein>
    <recommendedName>
        <fullName evidence="5">Secreted protein</fullName>
    </recommendedName>
</protein>
<name>A0AAV4EQL0_9GAST</name>
<evidence type="ECO:0008006" key="5">
    <source>
        <dbReference type="Google" id="ProtNLM"/>
    </source>
</evidence>
<sequence>MMMMMMTLMTIMIMIVVLHTCIDDVISFQDGITCISGKITKRNWNCGVHQSGNDGHERVGQIRSTSGFSQDLSTKKKKSTIGKV</sequence>
<dbReference type="EMBL" id="BMAT01000291">
    <property type="protein sequence ID" value="GFR63412.1"/>
    <property type="molecule type" value="Genomic_DNA"/>
</dbReference>
<evidence type="ECO:0000256" key="1">
    <source>
        <dbReference type="SAM" id="MobiDB-lite"/>
    </source>
</evidence>
<feature type="signal peptide" evidence="2">
    <location>
        <begin position="1"/>
        <end position="27"/>
    </location>
</feature>
<comment type="caution">
    <text evidence="3">The sequence shown here is derived from an EMBL/GenBank/DDBJ whole genome shotgun (WGS) entry which is preliminary data.</text>
</comment>
<keyword evidence="4" id="KW-1185">Reference proteome</keyword>
<dbReference type="Proteomes" id="UP000762676">
    <property type="component" value="Unassembled WGS sequence"/>
</dbReference>
<evidence type="ECO:0000256" key="2">
    <source>
        <dbReference type="SAM" id="SignalP"/>
    </source>
</evidence>
<proteinExistence type="predicted"/>
<gene>
    <name evidence="3" type="ORF">ElyMa_000155200</name>
</gene>
<dbReference type="AlphaFoldDB" id="A0AAV4EQL0"/>
<feature type="region of interest" description="Disordered" evidence="1">
    <location>
        <begin position="53"/>
        <end position="84"/>
    </location>
</feature>
<accession>A0AAV4EQL0</accession>
<keyword evidence="2" id="KW-0732">Signal</keyword>